<proteinExistence type="predicted"/>
<evidence type="ECO:0000256" key="1">
    <source>
        <dbReference type="SAM" id="MobiDB-lite"/>
    </source>
</evidence>
<dbReference type="Proteomes" id="UP000296049">
    <property type="component" value="Unassembled WGS sequence"/>
</dbReference>
<dbReference type="EMBL" id="KB742677">
    <property type="protein sequence ID" value="EOB05643.1"/>
    <property type="molecule type" value="Genomic_DNA"/>
</dbReference>
<evidence type="ECO:0000313" key="2">
    <source>
        <dbReference type="EMBL" id="EOB05643.1"/>
    </source>
</evidence>
<dbReference type="AlphaFoldDB" id="R0LYV4"/>
<gene>
    <name evidence="2" type="ORF">Anapl_02061</name>
</gene>
<name>R0LYV4_ANAPL</name>
<organism evidence="2 3">
    <name type="scientific">Anas platyrhynchos</name>
    <name type="common">Mallard</name>
    <name type="synonym">Anas boschas</name>
    <dbReference type="NCBI Taxonomy" id="8839"/>
    <lineage>
        <taxon>Eukaryota</taxon>
        <taxon>Metazoa</taxon>
        <taxon>Chordata</taxon>
        <taxon>Craniata</taxon>
        <taxon>Vertebrata</taxon>
        <taxon>Euteleostomi</taxon>
        <taxon>Archelosauria</taxon>
        <taxon>Archosauria</taxon>
        <taxon>Dinosauria</taxon>
        <taxon>Saurischia</taxon>
        <taxon>Theropoda</taxon>
        <taxon>Coelurosauria</taxon>
        <taxon>Aves</taxon>
        <taxon>Neognathae</taxon>
        <taxon>Galloanserae</taxon>
        <taxon>Anseriformes</taxon>
        <taxon>Anatidae</taxon>
        <taxon>Anatinae</taxon>
        <taxon>Anas</taxon>
    </lineage>
</organism>
<feature type="region of interest" description="Disordered" evidence="1">
    <location>
        <begin position="354"/>
        <end position="383"/>
    </location>
</feature>
<reference evidence="3" key="1">
    <citation type="journal article" date="2013" name="Nat. Genet.">
        <title>The duck genome and transcriptome provide insight into an avian influenza virus reservoir species.</title>
        <authorList>
            <person name="Huang Y."/>
            <person name="Li Y."/>
            <person name="Burt D.W."/>
            <person name="Chen H."/>
            <person name="Zhang Y."/>
            <person name="Qian W."/>
            <person name="Kim H."/>
            <person name="Gan S."/>
            <person name="Zhao Y."/>
            <person name="Li J."/>
            <person name="Yi K."/>
            <person name="Feng H."/>
            <person name="Zhu P."/>
            <person name="Li B."/>
            <person name="Liu Q."/>
            <person name="Fairley S."/>
            <person name="Magor K.E."/>
            <person name="Du Z."/>
            <person name="Hu X."/>
            <person name="Goodman L."/>
            <person name="Tafer H."/>
            <person name="Vignal A."/>
            <person name="Lee T."/>
            <person name="Kim K.W."/>
            <person name="Sheng Z."/>
            <person name="An Y."/>
            <person name="Searle S."/>
            <person name="Herrero J."/>
            <person name="Groenen M.A."/>
            <person name="Crooijmans R.P."/>
            <person name="Faraut T."/>
            <person name="Cai Q."/>
            <person name="Webster R.G."/>
            <person name="Aldridge J.R."/>
            <person name="Warren W.C."/>
            <person name="Bartschat S."/>
            <person name="Kehr S."/>
            <person name="Marz M."/>
            <person name="Stadler P.F."/>
            <person name="Smith J."/>
            <person name="Kraus R.H."/>
            <person name="Zhao Y."/>
            <person name="Ren L."/>
            <person name="Fei J."/>
            <person name="Morisson M."/>
            <person name="Kaiser P."/>
            <person name="Griffin D.K."/>
            <person name="Rao M."/>
            <person name="Pitel F."/>
            <person name="Wang J."/>
            <person name="Li N."/>
        </authorList>
    </citation>
    <scope>NUCLEOTIDE SEQUENCE [LARGE SCALE GENOMIC DNA]</scope>
</reference>
<keyword evidence="3" id="KW-1185">Reference proteome</keyword>
<accession>R0LYV4</accession>
<evidence type="ECO:0000313" key="3">
    <source>
        <dbReference type="Proteomes" id="UP000296049"/>
    </source>
</evidence>
<sequence length="623" mass="67311">MVVNAALPELQHPCERLQERTQAQCTGKSSNTELISRLKAIAGELSSEDKNSTIAVVQVPINVGTARQPSDLGRAFERAPKPVLCKQSFESCCLVGNRLQAILWWLLSCCFILEPLMNLELRRSRNNEIDPSLYVKLGAGCAALFLSLSFTAQQSKHSTEDTAQGKKPFLELREEEEQGKSWQVMPCAVLGHRAGGSTSGRAAARGDKRHAVLQLLGGAKKRAGEAASPSSLHHPHVSSQMLTAAILNSLWHGESEKSIPRARIPVYGILERFEATQAQTADTTTELQALCPPFPPPRRGRFSTTERLSNHGVALAYRGARSCLQSAVTSRRFVWSGAHRWLGVWPPAPTQRRVHDGLATSTDPDHVHNAGRDPCKPGQHAQPRGARRGCGVVCGHAAILALESRAETTENASAMAVKQGHGSEPPEGRLGKACSEVPAKQVGIGHGKGLKSGICPAPLLPALQGPGCACLLCPALLVEAAPSSPTKPEELLRCQGIFSKPWEVSVALQRCDCSQRAKRNQSSPRDQDLQRDIGAQKTSVLALRAPFLASTPPLLCAQLLGPQTSLLQPLPPPVLVLLQPEPELVHACGCCFPYLQWCISYGSERYSNDQEESPLLFKQGYTA</sequence>
<protein>
    <submittedName>
        <fullName evidence="2">Uncharacterized protein</fullName>
    </submittedName>
</protein>
<feature type="compositionally biased region" description="Basic and acidic residues" evidence="1">
    <location>
        <begin position="363"/>
        <end position="375"/>
    </location>
</feature>